<evidence type="ECO:0000256" key="1">
    <source>
        <dbReference type="ARBA" id="ARBA00004651"/>
    </source>
</evidence>
<protein>
    <submittedName>
        <fullName evidence="11">Flagellar motor stator protein MotA</fullName>
    </submittedName>
</protein>
<dbReference type="EMBL" id="JACYTR010000074">
    <property type="protein sequence ID" value="MBD8527968.1"/>
    <property type="molecule type" value="Genomic_DNA"/>
</dbReference>
<dbReference type="GO" id="GO:0005886">
    <property type="term" value="C:plasma membrane"/>
    <property type="evidence" value="ECO:0007669"/>
    <property type="project" value="UniProtKB-SubCell"/>
</dbReference>
<dbReference type="GO" id="GO:0071978">
    <property type="term" value="P:bacterial-type flagellum-dependent swarming motility"/>
    <property type="evidence" value="ECO:0007669"/>
    <property type="project" value="InterPro"/>
</dbReference>
<organism evidence="11 12">
    <name type="scientific">Pseudomarimonas arenosa</name>
    <dbReference type="NCBI Taxonomy" id="2774145"/>
    <lineage>
        <taxon>Bacteria</taxon>
        <taxon>Pseudomonadati</taxon>
        <taxon>Pseudomonadota</taxon>
        <taxon>Gammaproteobacteria</taxon>
        <taxon>Lysobacterales</taxon>
        <taxon>Lysobacteraceae</taxon>
        <taxon>Pseudomarimonas</taxon>
    </lineage>
</organism>
<keyword evidence="6 8" id="KW-0472">Membrane</keyword>
<keyword evidence="4" id="KW-0283">Flagellar rotation</keyword>
<comment type="similarity">
    <text evidence="7">Belongs to the exbB/tolQ family.</text>
</comment>
<dbReference type="Pfam" id="PF01618">
    <property type="entry name" value="MotA_ExbB"/>
    <property type="match status" value="1"/>
</dbReference>
<dbReference type="InterPro" id="IPR022522">
    <property type="entry name" value="Flagellar_motor_stator_MotA"/>
</dbReference>
<keyword evidence="11" id="KW-0282">Flagellum</keyword>
<feature type="transmembrane region" description="Helical" evidence="8">
    <location>
        <begin position="197"/>
        <end position="220"/>
    </location>
</feature>
<dbReference type="RefSeq" id="WP_192031389.1">
    <property type="nucleotide sequence ID" value="NZ_JACYTR010000074.1"/>
</dbReference>
<keyword evidence="7" id="KW-0813">Transport</keyword>
<keyword evidence="3 8" id="KW-0812">Transmembrane</keyword>
<evidence type="ECO:0000259" key="10">
    <source>
        <dbReference type="Pfam" id="PF20560"/>
    </source>
</evidence>
<evidence type="ECO:0000256" key="6">
    <source>
        <dbReference type="ARBA" id="ARBA00023136"/>
    </source>
</evidence>
<evidence type="ECO:0000313" key="12">
    <source>
        <dbReference type="Proteomes" id="UP000613768"/>
    </source>
</evidence>
<evidence type="ECO:0000256" key="2">
    <source>
        <dbReference type="ARBA" id="ARBA00022475"/>
    </source>
</evidence>
<keyword evidence="7" id="KW-0653">Protein transport</keyword>
<sequence>MLLIVGWVIALACIFVGFIVSGGHMAALVHPVKMMMIIGGAMGAFIASCTPGTLKAVLRAAPGAFKGAKYSKAVNTELLCLLYAVLSKIRKEGMISIEGEIENPEGGTIFPNYPTLMGDHHIIEFLCDYLRMMVSGTMDPNELEDLMNAEIETHHQEGHVPINMLTKLADSMPAFGIVAAVMGVVITMGSLNEPPAVLGHMIGAALVGAFVGILFGYGIFGPVPAVMEQKLTESSKAFECVKETLLASLSGASPAVAVEYGRKVLFSDVRPSFIELEEAIKTPR</sequence>
<comment type="subcellular location">
    <subcellularLocation>
        <location evidence="1">Cell membrane</location>
        <topology evidence="1">Multi-pass membrane protein</topology>
    </subcellularLocation>
    <subcellularLocation>
        <location evidence="7">Membrane</location>
        <topology evidence="7">Multi-pass membrane protein</topology>
    </subcellularLocation>
</comment>
<dbReference type="Proteomes" id="UP000613768">
    <property type="component" value="Unassembled WGS sequence"/>
</dbReference>
<dbReference type="NCBIfam" id="TIGR03818">
    <property type="entry name" value="MotA1"/>
    <property type="match status" value="1"/>
</dbReference>
<dbReference type="InterPro" id="IPR046786">
    <property type="entry name" value="MotA_N"/>
</dbReference>
<name>A0AAW3ZPT8_9GAMM</name>
<feature type="transmembrane region" description="Helical" evidence="8">
    <location>
        <begin position="172"/>
        <end position="191"/>
    </location>
</feature>
<dbReference type="InterPro" id="IPR047055">
    <property type="entry name" value="MotA-like"/>
</dbReference>
<evidence type="ECO:0000256" key="7">
    <source>
        <dbReference type="RuleBase" id="RU004057"/>
    </source>
</evidence>
<feature type="transmembrane region" description="Helical" evidence="8">
    <location>
        <begin position="6"/>
        <end position="29"/>
    </location>
</feature>
<proteinExistence type="inferred from homology"/>
<evidence type="ECO:0000256" key="8">
    <source>
        <dbReference type="SAM" id="Phobius"/>
    </source>
</evidence>
<dbReference type="GO" id="GO:0006935">
    <property type="term" value="P:chemotaxis"/>
    <property type="evidence" value="ECO:0007669"/>
    <property type="project" value="InterPro"/>
</dbReference>
<evidence type="ECO:0000256" key="5">
    <source>
        <dbReference type="ARBA" id="ARBA00022989"/>
    </source>
</evidence>
<gene>
    <name evidence="11" type="primary">motA</name>
    <name evidence="11" type="ORF">IFO71_19650</name>
</gene>
<feature type="domain" description="Motility protein A N-terminal" evidence="10">
    <location>
        <begin position="4"/>
        <end position="93"/>
    </location>
</feature>
<evidence type="ECO:0000256" key="4">
    <source>
        <dbReference type="ARBA" id="ARBA00022779"/>
    </source>
</evidence>
<dbReference type="PANTHER" id="PTHR30433">
    <property type="entry name" value="CHEMOTAXIS PROTEIN MOTA"/>
    <property type="match status" value="1"/>
</dbReference>
<evidence type="ECO:0000256" key="3">
    <source>
        <dbReference type="ARBA" id="ARBA00022692"/>
    </source>
</evidence>
<evidence type="ECO:0000313" key="11">
    <source>
        <dbReference type="EMBL" id="MBD8527968.1"/>
    </source>
</evidence>
<keyword evidence="12" id="KW-1185">Reference proteome</keyword>
<accession>A0AAW3ZPT8</accession>
<reference evidence="11 12" key="1">
    <citation type="submission" date="2020-09" db="EMBL/GenBank/DDBJ databases">
        <title>Pseudoxanthomonas sp. CAU 1598 isolated from sand of Yaerae Beach.</title>
        <authorList>
            <person name="Kim W."/>
        </authorList>
    </citation>
    <scope>NUCLEOTIDE SEQUENCE [LARGE SCALE GENOMIC DNA]</scope>
    <source>
        <strain evidence="11 12">CAU 1598</strain>
    </source>
</reference>
<dbReference type="AlphaFoldDB" id="A0AAW3ZPT8"/>
<keyword evidence="2" id="KW-1003">Cell membrane</keyword>
<dbReference type="GO" id="GO:0015031">
    <property type="term" value="P:protein transport"/>
    <property type="evidence" value="ECO:0007669"/>
    <property type="project" value="UniProtKB-KW"/>
</dbReference>
<dbReference type="InterPro" id="IPR002898">
    <property type="entry name" value="MotA_ExbB_proton_chnl"/>
</dbReference>
<feature type="domain" description="MotA/TolQ/ExbB proton channel" evidence="9">
    <location>
        <begin position="125"/>
        <end position="236"/>
    </location>
</feature>
<evidence type="ECO:0000259" key="9">
    <source>
        <dbReference type="Pfam" id="PF01618"/>
    </source>
</evidence>
<keyword evidence="11" id="KW-0969">Cilium</keyword>
<keyword evidence="11" id="KW-0966">Cell projection</keyword>
<keyword evidence="5 8" id="KW-1133">Transmembrane helix</keyword>
<dbReference type="Pfam" id="PF20560">
    <property type="entry name" value="MotA_N"/>
    <property type="match status" value="1"/>
</dbReference>
<dbReference type="PANTHER" id="PTHR30433:SF4">
    <property type="entry name" value="MOTILITY PROTEIN A"/>
    <property type="match status" value="1"/>
</dbReference>
<comment type="caution">
    <text evidence="11">The sequence shown here is derived from an EMBL/GenBank/DDBJ whole genome shotgun (WGS) entry which is preliminary data.</text>
</comment>